<name>A0A9W5Y8N4_9FIRM</name>
<dbReference type="AlphaFoldDB" id="A0A9W5Y8N4"/>
<organism evidence="1 2">
    <name type="scientific">Vallitalea longa</name>
    <dbReference type="NCBI Taxonomy" id="2936439"/>
    <lineage>
        <taxon>Bacteria</taxon>
        <taxon>Bacillati</taxon>
        <taxon>Bacillota</taxon>
        <taxon>Clostridia</taxon>
        <taxon>Lachnospirales</taxon>
        <taxon>Vallitaleaceae</taxon>
        <taxon>Vallitalea</taxon>
    </lineage>
</organism>
<dbReference type="RefSeq" id="WP_281814614.1">
    <property type="nucleotide sequence ID" value="NZ_BRLB01000003.1"/>
</dbReference>
<dbReference type="Proteomes" id="UP001144256">
    <property type="component" value="Unassembled WGS sequence"/>
</dbReference>
<evidence type="ECO:0000313" key="2">
    <source>
        <dbReference type="Proteomes" id="UP001144256"/>
    </source>
</evidence>
<reference evidence="1" key="1">
    <citation type="submission" date="2022-06" db="EMBL/GenBank/DDBJ databases">
        <title>Vallitalea longa sp. nov., an anaerobic bacterium isolated from marine sediment.</title>
        <authorList>
            <person name="Hirano S."/>
            <person name="Terahara T."/>
            <person name="Mori K."/>
            <person name="Hamada M."/>
            <person name="Matsumoto R."/>
            <person name="Kobayashi T."/>
        </authorList>
    </citation>
    <scope>NUCLEOTIDE SEQUENCE</scope>
    <source>
        <strain evidence="1">SH18-1</strain>
    </source>
</reference>
<accession>A0A9W5Y8N4</accession>
<dbReference type="EMBL" id="BRLB01000003">
    <property type="protein sequence ID" value="GKX29242.1"/>
    <property type="molecule type" value="Genomic_DNA"/>
</dbReference>
<comment type="caution">
    <text evidence="1">The sequence shown here is derived from an EMBL/GenBank/DDBJ whole genome shotgun (WGS) entry which is preliminary data.</text>
</comment>
<gene>
    <name evidence="1" type="ORF">SH1V18_17220</name>
</gene>
<protein>
    <submittedName>
        <fullName evidence="1">Uncharacterized protein</fullName>
    </submittedName>
</protein>
<evidence type="ECO:0000313" key="1">
    <source>
        <dbReference type="EMBL" id="GKX29242.1"/>
    </source>
</evidence>
<keyword evidence="2" id="KW-1185">Reference proteome</keyword>
<sequence>MSDLSIIQGISNINDTDRGNDIKEGLRMSVISMAMNIGTFKVNLTVNKSYKLEDKKNKRHMNTSRIRKAIRTKDEKMIEHCMCNYIR</sequence>
<proteinExistence type="predicted"/>